<organism evidence="2 3">
    <name type="scientific">Cyclocybe aegerita</name>
    <name type="common">Black poplar mushroom</name>
    <name type="synonym">Agrocybe aegerita</name>
    <dbReference type="NCBI Taxonomy" id="1973307"/>
    <lineage>
        <taxon>Eukaryota</taxon>
        <taxon>Fungi</taxon>
        <taxon>Dikarya</taxon>
        <taxon>Basidiomycota</taxon>
        <taxon>Agaricomycotina</taxon>
        <taxon>Agaricomycetes</taxon>
        <taxon>Agaricomycetidae</taxon>
        <taxon>Agaricales</taxon>
        <taxon>Agaricineae</taxon>
        <taxon>Bolbitiaceae</taxon>
        <taxon>Cyclocybe</taxon>
    </lineage>
</organism>
<accession>A0A8S0VQQ5</accession>
<keyword evidence="3" id="KW-1185">Reference proteome</keyword>
<proteinExistence type="predicted"/>
<feature type="region of interest" description="Disordered" evidence="1">
    <location>
        <begin position="1"/>
        <end position="40"/>
    </location>
</feature>
<name>A0A8S0VQQ5_CYCAE</name>
<evidence type="ECO:0000256" key="1">
    <source>
        <dbReference type="SAM" id="MobiDB-lite"/>
    </source>
</evidence>
<gene>
    <name evidence="2" type="ORF">AAE3_LOCUS2886</name>
</gene>
<evidence type="ECO:0000313" key="2">
    <source>
        <dbReference type="EMBL" id="CAA7260795.1"/>
    </source>
</evidence>
<evidence type="ECO:0000313" key="3">
    <source>
        <dbReference type="Proteomes" id="UP000467700"/>
    </source>
</evidence>
<protein>
    <submittedName>
        <fullName evidence="2">Uncharacterized protein</fullName>
    </submittedName>
</protein>
<dbReference type="Proteomes" id="UP000467700">
    <property type="component" value="Unassembled WGS sequence"/>
</dbReference>
<dbReference type="EMBL" id="CACVBS010000030">
    <property type="protein sequence ID" value="CAA7260795.1"/>
    <property type="molecule type" value="Genomic_DNA"/>
</dbReference>
<feature type="compositionally biased region" description="Polar residues" evidence="1">
    <location>
        <begin position="21"/>
        <end position="36"/>
    </location>
</feature>
<sequence length="176" mass="17700">MLSPASVPTSGELGGDRWSPSAPSSAQRGTPCTSGARSAPTVPLGAIRALHSPLTGPSSTPSAPPPPPPLLIGTVRRSLSIVGFGCSSWSSVGGHWVRSSFAGLGCCSLGSVVARWARGSVVGLAGQSLGLVVTRSLVHCPLGLFECSYSPLLMLSLVLELLAVGAEQEAKGEGEG</sequence>
<comment type="caution">
    <text evidence="2">The sequence shown here is derived from an EMBL/GenBank/DDBJ whole genome shotgun (WGS) entry which is preliminary data.</text>
</comment>
<reference evidence="2 3" key="1">
    <citation type="submission" date="2020-01" db="EMBL/GenBank/DDBJ databases">
        <authorList>
            <person name="Gupta K D."/>
        </authorList>
    </citation>
    <scope>NUCLEOTIDE SEQUENCE [LARGE SCALE GENOMIC DNA]</scope>
</reference>
<dbReference type="AlphaFoldDB" id="A0A8S0VQQ5"/>